<protein>
    <submittedName>
        <fullName evidence="1">Unannotated protein</fullName>
    </submittedName>
</protein>
<gene>
    <name evidence="1" type="ORF">UFOPK2969_01547</name>
</gene>
<dbReference type="EMBL" id="CAFAAD010000150">
    <property type="protein sequence ID" value="CAB4802468.1"/>
    <property type="molecule type" value="Genomic_DNA"/>
</dbReference>
<reference evidence="1" key="1">
    <citation type="submission" date="2020-05" db="EMBL/GenBank/DDBJ databases">
        <authorList>
            <person name="Chiriac C."/>
            <person name="Salcher M."/>
            <person name="Ghai R."/>
            <person name="Kavagutti S V."/>
        </authorList>
    </citation>
    <scope>NUCLEOTIDE SEQUENCE</scope>
</reference>
<name>A0A6J6Y4T4_9ZZZZ</name>
<accession>A0A6J6Y4T4</accession>
<sequence length="73" mass="8117">MRGAAKLAATLQEQMELAMLFRKIATVVTDAPTFTKVDELRWTGPEASFAEVAARIDSPRLVERAQKLAQTRN</sequence>
<organism evidence="1">
    <name type="scientific">freshwater metagenome</name>
    <dbReference type="NCBI Taxonomy" id="449393"/>
    <lineage>
        <taxon>unclassified sequences</taxon>
        <taxon>metagenomes</taxon>
        <taxon>ecological metagenomes</taxon>
    </lineage>
</organism>
<dbReference type="AlphaFoldDB" id="A0A6J6Y4T4"/>
<evidence type="ECO:0000313" key="1">
    <source>
        <dbReference type="EMBL" id="CAB4802468.1"/>
    </source>
</evidence>
<proteinExistence type="predicted"/>